<feature type="region of interest" description="Disordered" evidence="1">
    <location>
        <begin position="25"/>
        <end position="117"/>
    </location>
</feature>
<dbReference type="RefSeq" id="WP_131236839.1">
    <property type="nucleotide sequence ID" value="NZ_JARMQE010000003.1"/>
</dbReference>
<evidence type="ECO:0000313" key="3">
    <source>
        <dbReference type="EMBL" id="TCJ04214.1"/>
    </source>
</evidence>
<feature type="compositionally biased region" description="Polar residues" evidence="1">
    <location>
        <begin position="31"/>
        <end position="52"/>
    </location>
</feature>
<dbReference type="EMBL" id="SJTH01000010">
    <property type="protein sequence ID" value="TCJ04214.1"/>
    <property type="molecule type" value="Genomic_DNA"/>
</dbReference>
<feature type="compositionally biased region" description="Basic and acidic residues" evidence="1">
    <location>
        <begin position="70"/>
        <end position="95"/>
    </location>
</feature>
<keyword evidence="2" id="KW-0472">Membrane</keyword>
<feature type="transmembrane region" description="Helical" evidence="2">
    <location>
        <begin position="6"/>
        <end position="25"/>
    </location>
</feature>
<protein>
    <submittedName>
        <fullName evidence="3">Uncharacterized protein</fullName>
    </submittedName>
</protein>
<dbReference type="OrthoDB" id="1798639at2"/>
<proteinExistence type="predicted"/>
<comment type="caution">
    <text evidence="3">The sequence shown here is derived from an EMBL/GenBank/DDBJ whole genome shotgun (WGS) entry which is preliminary data.</text>
</comment>
<name>A0A4R1AV34_9BACI</name>
<keyword evidence="2" id="KW-0812">Transmembrane</keyword>
<organism evidence="3 4">
    <name type="scientific">Cytobacillus praedii</name>
    <dbReference type="NCBI Taxonomy" id="1742358"/>
    <lineage>
        <taxon>Bacteria</taxon>
        <taxon>Bacillati</taxon>
        <taxon>Bacillota</taxon>
        <taxon>Bacilli</taxon>
        <taxon>Bacillales</taxon>
        <taxon>Bacillaceae</taxon>
        <taxon>Cytobacillus</taxon>
    </lineage>
</organism>
<keyword evidence="4" id="KW-1185">Reference proteome</keyword>
<dbReference type="STRING" id="1742358.GCA_001439605_02263"/>
<reference evidence="3 4" key="1">
    <citation type="submission" date="2019-03" db="EMBL/GenBank/DDBJ databases">
        <authorList>
            <person name="Jensen L."/>
            <person name="Storgaard J."/>
            <person name="Sulaj E."/>
            <person name="Schramm A."/>
            <person name="Marshall I.P.G."/>
        </authorList>
    </citation>
    <scope>NUCLEOTIDE SEQUENCE [LARGE SCALE GENOMIC DNA]</scope>
    <source>
        <strain evidence="3 4">2017H2G3</strain>
    </source>
</reference>
<keyword evidence="2" id="KW-1133">Transmembrane helix</keyword>
<accession>A0A4R1AV34</accession>
<evidence type="ECO:0000256" key="1">
    <source>
        <dbReference type="SAM" id="MobiDB-lite"/>
    </source>
</evidence>
<dbReference type="AlphaFoldDB" id="A0A4R1AV34"/>
<sequence length="159" mass="18022">MEFLFENLWLFAVVIGIITSLFNKAKGGQGKQTNRPRQSVQPQSAANQQKGRSLQEVRNKDVPPVMPRNNIEKEHSVRKKQAEEQIQALKDKQKDLVNTGQSFQMAPPRGASRMDSVPYKEKKTALSIEKQKLADGVIWAEILGPPRALNPHKSIRQKR</sequence>
<gene>
    <name evidence="3" type="ORF">E0Y62_10680</name>
</gene>
<evidence type="ECO:0000256" key="2">
    <source>
        <dbReference type="SAM" id="Phobius"/>
    </source>
</evidence>
<evidence type="ECO:0000313" key="4">
    <source>
        <dbReference type="Proteomes" id="UP000293846"/>
    </source>
</evidence>
<dbReference type="Proteomes" id="UP000293846">
    <property type="component" value="Unassembled WGS sequence"/>
</dbReference>